<organism evidence="1 2">
    <name type="scientific">Pistacia integerrima</name>
    <dbReference type="NCBI Taxonomy" id="434235"/>
    <lineage>
        <taxon>Eukaryota</taxon>
        <taxon>Viridiplantae</taxon>
        <taxon>Streptophyta</taxon>
        <taxon>Embryophyta</taxon>
        <taxon>Tracheophyta</taxon>
        <taxon>Spermatophyta</taxon>
        <taxon>Magnoliopsida</taxon>
        <taxon>eudicotyledons</taxon>
        <taxon>Gunneridae</taxon>
        <taxon>Pentapetalae</taxon>
        <taxon>rosids</taxon>
        <taxon>malvids</taxon>
        <taxon>Sapindales</taxon>
        <taxon>Anacardiaceae</taxon>
        <taxon>Pistacia</taxon>
    </lineage>
</organism>
<evidence type="ECO:0000313" key="2">
    <source>
        <dbReference type="Proteomes" id="UP001163603"/>
    </source>
</evidence>
<accession>A0ACC0ZBG8</accession>
<proteinExistence type="predicted"/>
<dbReference type="Proteomes" id="UP001163603">
    <property type="component" value="Chromosome 2"/>
</dbReference>
<sequence>MAVNVIAFVYSGWPFVVLYGSECDSLCIFWVSGLRSNLSIDLWRTQGEATPLPLLGFLFRSAE</sequence>
<reference evidence="2" key="1">
    <citation type="journal article" date="2023" name="G3 (Bethesda)">
        <title>Genome assembly and association tests identify interacting loci associated with vigor, precocity, and sex in interspecific pistachio rootstocks.</title>
        <authorList>
            <person name="Palmer W."/>
            <person name="Jacygrad E."/>
            <person name="Sagayaradj S."/>
            <person name="Cavanaugh K."/>
            <person name="Han R."/>
            <person name="Bertier L."/>
            <person name="Beede B."/>
            <person name="Kafkas S."/>
            <person name="Golino D."/>
            <person name="Preece J."/>
            <person name="Michelmore R."/>
        </authorList>
    </citation>
    <scope>NUCLEOTIDE SEQUENCE [LARGE SCALE GENOMIC DNA]</scope>
</reference>
<evidence type="ECO:0000313" key="1">
    <source>
        <dbReference type="EMBL" id="KAJ0048916.1"/>
    </source>
</evidence>
<protein>
    <submittedName>
        <fullName evidence="1">Uncharacterized protein</fullName>
    </submittedName>
</protein>
<keyword evidence="2" id="KW-1185">Reference proteome</keyword>
<gene>
    <name evidence="1" type="ORF">Pint_16065</name>
</gene>
<dbReference type="EMBL" id="CM047737">
    <property type="protein sequence ID" value="KAJ0048916.1"/>
    <property type="molecule type" value="Genomic_DNA"/>
</dbReference>
<comment type="caution">
    <text evidence="1">The sequence shown here is derived from an EMBL/GenBank/DDBJ whole genome shotgun (WGS) entry which is preliminary data.</text>
</comment>
<name>A0ACC0ZBG8_9ROSI</name>